<keyword evidence="1" id="KW-0479">Metal-binding</keyword>
<dbReference type="InterPro" id="IPR036875">
    <property type="entry name" value="Znf_CCHC_sf"/>
</dbReference>
<dbReference type="SUPFAM" id="SSF57756">
    <property type="entry name" value="Retrovirus zinc finger-like domains"/>
    <property type="match status" value="1"/>
</dbReference>
<dbReference type="GO" id="GO:0003676">
    <property type="term" value="F:nucleic acid binding"/>
    <property type="evidence" value="ECO:0007669"/>
    <property type="project" value="InterPro"/>
</dbReference>
<feature type="coiled-coil region" evidence="2">
    <location>
        <begin position="336"/>
        <end position="370"/>
    </location>
</feature>
<evidence type="ECO:0000259" key="4">
    <source>
        <dbReference type="PROSITE" id="PS50158"/>
    </source>
</evidence>
<name>A0A3Q2WPL4_HAPBU</name>
<dbReference type="InterPro" id="IPR001878">
    <property type="entry name" value="Znf_CCHC"/>
</dbReference>
<evidence type="ECO:0000256" key="1">
    <source>
        <dbReference type="PROSITE-ProRule" id="PRU00047"/>
    </source>
</evidence>
<dbReference type="Proteomes" id="UP000264840">
    <property type="component" value="Unplaced"/>
</dbReference>
<dbReference type="Pfam" id="PF14893">
    <property type="entry name" value="PNMA"/>
    <property type="match status" value="1"/>
</dbReference>
<accession>A0A3Q2WPL4</accession>
<dbReference type="InterPro" id="IPR048271">
    <property type="entry name" value="PNMA_N"/>
</dbReference>
<dbReference type="AlphaFoldDB" id="A0A3Q2WPL4"/>
<dbReference type="GeneTree" id="ENSGT01030000234522"/>
<keyword evidence="2" id="KW-0175">Coiled coil</keyword>
<evidence type="ECO:0000313" key="6">
    <source>
        <dbReference type="Proteomes" id="UP000264840"/>
    </source>
</evidence>
<reference evidence="5" key="2">
    <citation type="submission" date="2025-09" db="UniProtKB">
        <authorList>
            <consortium name="Ensembl"/>
        </authorList>
    </citation>
    <scope>IDENTIFICATION</scope>
</reference>
<protein>
    <recommendedName>
        <fullName evidence="4">CCHC-type domain-containing protein</fullName>
    </recommendedName>
</protein>
<dbReference type="PANTHER" id="PTHR23095">
    <property type="entry name" value="PARANEOPLASTIC ANTIGEN"/>
    <property type="match status" value="1"/>
</dbReference>
<dbReference type="InterPro" id="IPR026523">
    <property type="entry name" value="PNMA"/>
</dbReference>
<dbReference type="PROSITE" id="PS50158">
    <property type="entry name" value="ZF_CCHC"/>
    <property type="match status" value="1"/>
</dbReference>
<feature type="region of interest" description="Disordered" evidence="3">
    <location>
        <begin position="385"/>
        <end position="406"/>
    </location>
</feature>
<dbReference type="GO" id="GO:0008270">
    <property type="term" value="F:zinc ion binding"/>
    <property type="evidence" value="ECO:0007669"/>
    <property type="project" value="UniProtKB-KW"/>
</dbReference>
<dbReference type="Ensembl" id="ENSHBUT00000031495.1">
    <property type="protein sequence ID" value="ENSHBUP00000027961.1"/>
    <property type="gene ID" value="ENSHBUG00000011472.1"/>
</dbReference>
<proteinExistence type="predicted"/>
<organism evidence="5 6">
    <name type="scientific">Haplochromis burtoni</name>
    <name type="common">Burton's mouthbrooder</name>
    <name type="synonym">Chromis burtoni</name>
    <dbReference type="NCBI Taxonomy" id="8153"/>
    <lineage>
        <taxon>Eukaryota</taxon>
        <taxon>Metazoa</taxon>
        <taxon>Chordata</taxon>
        <taxon>Craniata</taxon>
        <taxon>Vertebrata</taxon>
        <taxon>Euteleostomi</taxon>
        <taxon>Actinopterygii</taxon>
        <taxon>Neopterygii</taxon>
        <taxon>Teleostei</taxon>
        <taxon>Neoteleostei</taxon>
        <taxon>Acanthomorphata</taxon>
        <taxon>Ovalentaria</taxon>
        <taxon>Cichlomorphae</taxon>
        <taxon>Cichliformes</taxon>
        <taxon>Cichlidae</taxon>
        <taxon>African cichlids</taxon>
        <taxon>Pseudocrenilabrinae</taxon>
        <taxon>Haplochromini</taxon>
        <taxon>Haplochromis</taxon>
    </lineage>
</organism>
<dbReference type="OMA" id="EMINEAH"/>
<keyword evidence="1" id="KW-0862">Zinc</keyword>
<reference evidence="5" key="1">
    <citation type="submission" date="2025-08" db="UniProtKB">
        <authorList>
            <consortium name="Ensembl"/>
        </authorList>
    </citation>
    <scope>IDENTIFICATION</scope>
</reference>
<keyword evidence="6" id="KW-1185">Reference proteome</keyword>
<evidence type="ECO:0000256" key="2">
    <source>
        <dbReference type="SAM" id="Coils"/>
    </source>
</evidence>
<dbReference type="Gene3D" id="4.10.60.10">
    <property type="entry name" value="Zinc finger, CCHC-type"/>
    <property type="match status" value="1"/>
</dbReference>
<dbReference type="InterPro" id="IPR048270">
    <property type="entry name" value="PNMA_C"/>
</dbReference>
<keyword evidence="1" id="KW-0863">Zinc-finger</keyword>
<dbReference type="PANTHER" id="PTHR23095:SF51">
    <property type="entry name" value="PARANEOPLASTIC ANTIGEN MA1 HOMOLOG-RELATED"/>
    <property type="match status" value="1"/>
</dbReference>
<dbReference type="Pfam" id="PF20846">
    <property type="entry name" value="PNMA_N"/>
    <property type="match status" value="1"/>
</dbReference>
<dbReference type="STRING" id="8153.ENSHBUP00000027961"/>
<evidence type="ECO:0000313" key="5">
    <source>
        <dbReference type="Ensembl" id="ENSHBUP00000027961.1"/>
    </source>
</evidence>
<sequence>MTTRKESQIAPELSSWCSKAGIDPNRAFVLHDVPSDFDLSDIEETAQSVKAFGRVKVRDRLRDTQTGNNLVLCECRQATQPDRIPPHVQPLNGGPVWKISLLTESVRSVDDFSAKLKKLMVEEGKTIDDVSALLSTETPQENSLESIIRAVGDLLVKTMRPTSENTASRRLRIFSGHSPTPAGEESLDSWVEQARLMIEECDCSEREKRRRVVESLKGPALEIIQAVRRDNPDASPESYVESLESAFGSLESGEDLYLTFRSLGQQRGEKLSDFLRRLERSLTKVVQRGGLPSHRVDRARIDQLIRGATESEIMLLQLRLRERKEEPPAFLKLLSEIREEEDHARLRSELKELTSKRSDAELMLKQTKKVAETGAENELTVMAVSQGSTQTDSTKRDGRARRSKVNRPYAAKDSESYFCYRCGENGHIATHCMAPENTAKVIQRLLGALRRSKGGKGATDSLSTLSPLTVLSSLLILLTSLPEILCVIFFSRSPSTGTFDYSPHHLKLPQCFPFSDTLFASTLTI</sequence>
<feature type="domain" description="CCHC-type" evidence="4">
    <location>
        <begin position="419"/>
        <end position="432"/>
    </location>
</feature>
<evidence type="ECO:0000256" key="3">
    <source>
        <dbReference type="SAM" id="MobiDB-lite"/>
    </source>
</evidence>